<keyword evidence="2" id="KW-0732">Signal</keyword>
<keyword evidence="4" id="KW-1185">Reference proteome</keyword>
<evidence type="ECO:0000256" key="2">
    <source>
        <dbReference type="SAM" id="SignalP"/>
    </source>
</evidence>
<feature type="region of interest" description="Disordered" evidence="1">
    <location>
        <begin position="26"/>
        <end position="69"/>
    </location>
</feature>
<feature type="signal peptide" evidence="2">
    <location>
        <begin position="1"/>
        <end position="27"/>
    </location>
</feature>
<evidence type="ECO:0000313" key="3">
    <source>
        <dbReference type="EMBL" id="PSF32924.1"/>
    </source>
</evidence>
<comment type="caution">
    <text evidence="3">The sequence shown here is derived from an EMBL/GenBank/DDBJ whole genome shotgun (WGS) entry which is preliminary data.</text>
</comment>
<feature type="compositionally biased region" description="Low complexity" evidence="1">
    <location>
        <begin position="27"/>
        <end position="59"/>
    </location>
</feature>
<sequence>MQLIRFLGAAIVGLGLLGLGACGGSNAPTSSEPANTTSSPPAASSPEASPNPAAATENTGSQTSKQGGQVVKAGDYHLEFVPSKEGDGTHLDFFLYKGASTEVIPNAKVTAQVEFPDGTLKELPLKYEPEGKHYGEKLPGASAVGNYKVAILTDVNGEKINSRFSFKQ</sequence>
<name>A0A2T1LSG6_9CHRO</name>
<reference evidence="3 4" key="1">
    <citation type="submission" date="2018-03" db="EMBL/GenBank/DDBJ databases">
        <title>The ancient ancestry and fast evolution of plastids.</title>
        <authorList>
            <person name="Moore K.R."/>
            <person name="Magnabosco C."/>
            <person name="Momper L."/>
            <person name="Gold D.A."/>
            <person name="Bosak T."/>
            <person name="Fournier G.P."/>
        </authorList>
    </citation>
    <scope>NUCLEOTIDE SEQUENCE [LARGE SCALE GENOMIC DNA]</scope>
    <source>
        <strain evidence="3 4">CCALA 016</strain>
    </source>
</reference>
<dbReference type="Proteomes" id="UP000239001">
    <property type="component" value="Unassembled WGS sequence"/>
</dbReference>
<dbReference type="RefSeq" id="WP_106458879.1">
    <property type="nucleotide sequence ID" value="NZ_PXOH01000035.1"/>
</dbReference>
<dbReference type="PROSITE" id="PS51257">
    <property type="entry name" value="PROKAR_LIPOPROTEIN"/>
    <property type="match status" value="1"/>
</dbReference>
<dbReference type="OrthoDB" id="563554at2"/>
<dbReference type="EMBL" id="PXOH01000035">
    <property type="protein sequence ID" value="PSF32924.1"/>
    <property type="molecule type" value="Genomic_DNA"/>
</dbReference>
<proteinExistence type="predicted"/>
<reference evidence="3 4" key="2">
    <citation type="submission" date="2018-03" db="EMBL/GenBank/DDBJ databases">
        <authorList>
            <person name="Keele B.F."/>
        </authorList>
    </citation>
    <scope>NUCLEOTIDE SEQUENCE [LARGE SCALE GENOMIC DNA]</scope>
    <source>
        <strain evidence="3 4">CCALA 016</strain>
    </source>
</reference>
<accession>A0A2T1LSG6</accession>
<evidence type="ECO:0000313" key="4">
    <source>
        <dbReference type="Proteomes" id="UP000239001"/>
    </source>
</evidence>
<gene>
    <name evidence="3" type="ORF">C7H19_21000</name>
</gene>
<evidence type="ECO:0000256" key="1">
    <source>
        <dbReference type="SAM" id="MobiDB-lite"/>
    </source>
</evidence>
<dbReference type="AlphaFoldDB" id="A0A2T1LSG6"/>
<protein>
    <recommendedName>
        <fullName evidence="5">Lipoprotein</fullName>
    </recommendedName>
</protein>
<feature type="chain" id="PRO_5015519726" description="Lipoprotein" evidence="2">
    <location>
        <begin position="28"/>
        <end position="168"/>
    </location>
</feature>
<organism evidence="3 4">
    <name type="scientific">Aphanothece hegewaldii CCALA 016</name>
    <dbReference type="NCBI Taxonomy" id="2107694"/>
    <lineage>
        <taxon>Bacteria</taxon>
        <taxon>Bacillati</taxon>
        <taxon>Cyanobacteriota</taxon>
        <taxon>Cyanophyceae</taxon>
        <taxon>Oscillatoriophycideae</taxon>
        <taxon>Chroococcales</taxon>
        <taxon>Aphanothecaceae</taxon>
        <taxon>Aphanothece</taxon>
    </lineage>
</organism>
<evidence type="ECO:0008006" key="5">
    <source>
        <dbReference type="Google" id="ProtNLM"/>
    </source>
</evidence>